<dbReference type="InterPro" id="IPR043504">
    <property type="entry name" value="Peptidase_S1_PA_chymotrypsin"/>
</dbReference>
<evidence type="ECO:0000256" key="4">
    <source>
        <dbReference type="ARBA" id="ARBA00023157"/>
    </source>
</evidence>
<dbReference type="SMART" id="SM00192">
    <property type="entry name" value="LDLa"/>
    <property type="match status" value="1"/>
</dbReference>
<dbReference type="GO" id="GO:0006508">
    <property type="term" value="P:proteolysis"/>
    <property type="evidence" value="ECO:0007669"/>
    <property type="project" value="InterPro"/>
</dbReference>
<sequence>MFVFCLFLVSFATKTVASGSYFCGNGYSSRREFKCLQGSDCVEKENICDGSKDCGDGSDEGSCMSQEPPKPVCILPPYPAHGTYELYHAPEVNNTEPGQALQFFALRVTCARGYGMTEDYDNGYNGTLNVFCVNNVWSIPMPKCVRFCRLDPDPSIRYMCYGRVCKNYVAPGRLVKEIRIPALFHGAAANFQEDIALLILTNPFTYKTYVGPVCLNFDIVFDTLQLQQGNFGKVAGWGLTAANGVASQFLQVVEMPFINEKSCVNDLPQSFRPYITGDKFCAGYTNGTALCKGDSGGGIVFSEREQGIDRYYLRGIVSTAPNLEDQLCNDKTYTTFTRIRRHEDFIKNALVDANLVKSCPPYMFQCDDDTCEDQEADCKENK</sequence>
<comment type="caution">
    <text evidence="10">The sequence shown here is derived from an EMBL/GenBank/DDBJ whole genome shotgun (WGS) entry which is preliminary data.</text>
</comment>
<dbReference type="InterPro" id="IPR009003">
    <property type="entry name" value="Peptidase_S1_PA"/>
</dbReference>
<evidence type="ECO:0000256" key="3">
    <source>
        <dbReference type="ARBA" id="ARBA00022729"/>
    </source>
</evidence>
<dbReference type="GO" id="GO:0005576">
    <property type="term" value="C:extracellular region"/>
    <property type="evidence" value="ECO:0007669"/>
    <property type="project" value="UniProtKB-SubCell"/>
</dbReference>
<feature type="disulfide bond" evidence="7">
    <location>
        <begin position="48"/>
        <end position="63"/>
    </location>
</feature>
<dbReference type="PROSITE" id="PS01209">
    <property type="entry name" value="LDLRA_1"/>
    <property type="match status" value="1"/>
</dbReference>
<dbReference type="EMBL" id="CADEBD010000289">
    <property type="protein sequence ID" value="CAB3232237.1"/>
    <property type="molecule type" value="Genomic_DNA"/>
</dbReference>
<evidence type="ECO:0000256" key="5">
    <source>
        <dbReference type="ARBA" id="ARBA00023180"/>
    </source>
</evidence>
<evidence type="ECO:0000256" key="8">
    <source>
        <dbReference type="SAM" id="SignalP"/>
    </source>
</evidence>
<dbReference type="PROSITE" id="PS50068">
    <property type="entry name" value="LDLRA_2"/>
    <property type="match status" value="1"/>
</dbReference>
<comment type="subcellular location">
    <subcellularLocation>
        <location evidence="1">Secreted</location>
    </subcellularLocation>
</comment>
<evidence type="ECO:0000256" key="1">
    <source>
        <dbReference type="ARBA" id="ARBA00004613"/>
    </source>
</evidence>
<dbReference type="Pfam" id="PF00057">
    <property type="entry name" value="Ldl_recept_a"/>
    <property type="match status" value="1"/>
</dbReference>
<dbReference type="SMART" id="SM00020">
    <property type="entry name" value="Tryp_SPc"/>
    <property type="match status" value="1"/>
</dbReference>
<gene>
    <name evidence="10" type="ORF">APLA_LOCUS5577</name>
</gene>
<dbReference type="FunFam" id="2.40.10.10:FF:000054">
    <property type="entry name" value="Complement C1r subcomponent"/>
    <property type="match status" value="1"/>
</dbReference>
<dbReference type="PROSITE" id="PS50240">
    <property type="entry name" value="TRYPSIN_DOM"/>
    <property type="match status" value="1"/>
</dbReference>
<proteinExistence type="inferred from homology"/>
<comment type="similarity">
    <text evidence="6">Belongs to the peptidase S1 family. CLIP subfamily.</text>
</comment>
<dbReference type="OrthoDB" id="7371673at2759"/>
<evidence type="ECO:0000256" key="2">
    <source>
        <dbReference type="ARBA" id="ARBA00022525"/>
    </source>
</evidence>
<evidence type="ECO:0000256" key="7">
    <source>
        <dbReference type="PROSITE-ProRule" id="PRU00124"/>
    </source>
</evidence>
<evidence type="ECO:0000313" key="11">
    <source>
        <dbReference type="Proteomes" id="UP000494256"/>
    </source>
</evidence>
<dbReference type="InterPro" id="IPR023415">
    <property type="entry name" value="LDLR_class-A_CS"/>
</dbReference>
<comment type="caution">
    <text evidence="7">Lacks conserved residue(s) required for the propagation of feature annotation.</text>
</comment>
<dbReference type="SUPFAM" id="SSF50494">
    <property type="entry name" value="Trypsin-like serine proteases"/>
    <property type="match status" value="1"/>
</dbReference>
<dbReference type="InterPro" id="IPR036055">
    <property type="entry name" value="LDL_receptor-like_sf"/>
</dbReference>
<dbReference type="SUPFAM" id="SSF57424">
    <property type="entry name" value="LDL receptor-like module"/>
    <property type="match status" value="1"/>
</dbReference>
<keyword evidence="4 7" id="KW-1015">Disulfide bond</keyword>
<accession>A0A8S0ZGK3</accession>
<dbReference type="Proteomes" id="UP000494256">
    <property type="component" value="Unassembled WGS sequence"/>
</dbReference>
<feature type="chain" id="PRO_5035835425" description="Peptidase S1 domain-containing protein" evidence="8">
    <location>
        <begin position="18"/>
        <end position="382"/>
    </location>
</feature>
<reference evidence="10 11" key="1">
    <citation type="submission" date="2020-04" db="EMBL/GenBank/DDBJ databases">
        <authorList>
            <person name="Wallbank WR R."/>
            <person name="Pardo Diaz C."/>
            <person name="Kozak K."/>
            <person name="Martin S."/>
            <person name="Jiggins C."/>
            <person name="Moest M."/>
            <person name="Warren A I."/>
            <person name="Byers J.R.P. K."/>
            <person name="Montejo-Kovacevich G."/>
            <person name="Yen C E."/>
        </authorList>
    </citation>
    <scope>NUCLEOTIDE SEQUENCE [LARGE SCALE GENOMIC DNA]</scope>
</reference>
<feature type="signal peptide" evidence="8">
    <location>
        <begin position="1"/>
        <end position="17"/>
    </location>
</feature>
<dbReference type="Gene3D" id="4.10.400.10">
    <property type="entry name" value="Low-density Lipoprotein Receptor"/>
    <property type="match status" value="1"/>
</dbReference>
<dbReference type="Gene3D" id="2.40.10.10">
    <property type="entry name" value="Trypsin-like serine proteases"/>
    <property type="match status" value="1"/>
</dbReference>
<evidence type="ECO:0000313" key="10">
    <source>
        <dbReference type="EMBL" id="CAB3232237.1"/>
    </source>
</evidence>
<keyword evidence="5" id="KW-0325">Glycoprotein</keyword>
<dbReference type="AlphaFoldDB" id="A0A8S0ZGK3"/>
<name>A0A8S0ZGK3_ARCPL</name>
<feature type="domain" description="Peptidase S1" evidence="9">
    <location>
        <begin position="126"/>
        <end position="351"/>
    </location>
</feature>
<dbReference type="PANTHER" id="PTHR24256">
    <property type="entry name" value="TRYPTASE-RELATED"/>
    <property type="match status" value="1"/>
</dbReference>
<evidence type="ECO:0000256" key="6">
    <source>
        <dbReference type="ARBA" id="ARBA00024195"/>
    </source>
</evidence>
<protein>
    <recommendedName>
        <fullName evidence="9">Peptidase S1 domain-containing protein</fullName>
    </recommendedName>
</protein>
<dbReference type="CDD" id="cd00112">
    <property type="entry name" value="LDLa"/>
    <property type="match status" value="1"/>
</dbReference>
<evidence type="ECO:0000259" key="9">
    <source>
        <dbReference type="PROSITE" id="PS50240"/>
    </source>
</evidence>
<keyword evidence="3 8" id="KW-0732">Signal</keyword>
<keyword evidence="2" id="KW-0964">Secreted</keyword>
<dbReference type="InterPro" id="IPR051487">
    <property type="entry name" value="Ser/Thr_Proteases_Immune/Dev"/>
</dbReference>
<dbReference type="Pfam" id="PF00089">
    <property type="entry name" value="Trypsin"/>
    <property type="match status" value="1"/>
</dbReference>
<organism evidence="10 11">
    <name type="scientific">Arctia plantaginis</name>
    <name type="common">Wood tiger moth</name>
    <name type="synonym">Phalaena plantaginis</name>
    <dbReference type="NCBI Taxonomy" id="874455"/>
    <lineage>
        <taxon>Eukaryota</taxon>
        <taxon>Metazoa</taxon>
        <taxon>Ecdysozoa</taxon>
        <taxon>Arthropoda</taxon>
        <taxon>Hexapoda</taxon>
        <taxon>Insecta</taxon>
        <taxon>Pterygota</taxon>
        <taxon>Neoptera</taxon>
        <taxon>Endopterygota</taxon>
        <taxon>Lepidoptera</taxon>
        <taxon>Glossata</taxon>
        <taxon>Ditrysia</taxon>
        <taxon>Noctuoidea</taxon>
        <taxon>Erebidae</taxon>
        <taxon>Arctiinae</taxon>
        <taxon>Arctia</taxon>
    </lineage>
</organism>
<dbReference type="InterPro" id="IPR002172">
    <property type="entry name" value="LDrepeatLR_classA_rpt"/>
</dbReference>
<dbReference type="GO" id="GO:0004252">
    <property type="term" value="F:serine-type endopeptidase activity"/>
    <property type="evidence" value="ECO:0007669"/>
    <property type="project" value="InterPro"/>
</dbReference>
<dbReference type="InterPro" id="IPR001254">
    <property type="entry name" value="Trypsin_dom"/>
</dbReference>